<gene>
    <name evidence="1" type="ORF">MM171B00657_0017</name>
</gene>
<dbReference type="EMBL" id="MT143851">
    <property type="protein sequence ID" value="QJB03560.1"/>
    <property type="molecule type" value="Genomic_DNA"/>
</dbReference>
<name>A0A6M3MBQ7_9ZZZZ</name>
<organism evidence="1">
    <name type="scientific">viral metagenome</name>
    <dbReference type="NCBI Taxonomy" id="1070528"/>
    <lineage>
        <taxon>unclassified sequences</taxon>
        <taxon>metagenomes</taxon>
        <taxon>organismal metagenomes</taxon>
    </lineage>
</organism>
<reference evidence="1" key="1">
    <citation type="submission" date="2020-03" db="EMBL/GenBank/DDBJ databases">
        <title>The deep terrestrial virosphere.</title>
        <authorList>
            <person name="Holmfeldt K."/>
            <person name="Nilsson E."/>
            <person name="Simone D."/>
            <person name="Lopez-Fernandez M."/>
            <person name="Wu X."/>
            <person name="de Brujin I."/>
            <person name="Lundin D."/>
            <person name="Andersson A."/>
            <person name="Bertilsson S."/>
            <person name="Dopson M."/>
        </authorList>
    </citation>
    <scope>NUCLEOTIDE SEQUENCE</scope>
    <source>
        <strain evidence="1">MM171B00657</strain>
    </source>
</reference>
<sequence length="151" mass="17552">MEENIPKYCFDENCRIMWVNYSEEHHKKGWSYFCFGKLNSPHRFVEKECEHINDYCYCVYTPLKGALRFFINKGDAWIYQLGMCSILNDAEPLVCDECGIINRVGSTVIHIADGVKLCPMCAVRTGIKKWDSENKKYIYKSQLLPTEDGSL</sequence>
<accession>A0A6M3MBQ7</accession>
<evidence type="ECO:0000313" key="1">
    <source>
        <dbReference type="EMBL" id="QJB03560.1"/>
    </source>
</evidence>
<protein>
    <submittedName>
        <fullName evidence="1">Uncharacterized protein</fullName>
    </submittedName>
</protein>
<proteinExistence type="predicted"/>
<dbReference type="AlphaFoldDB" id="A0A6M3MBQ7"/>